<dbReference type="GO" id="GO:0051028">
    <property type="term" value="P:mRNA transport"/>
    <property type="evidence" value="ECO:0007669"/>
    <property type="project" value="UniProtKB-KW"/>
</dbReference>
<dbReference type="InterPro" id="IPR012677">
    <property type="entry name" value="Nucleotide-bd_a/b_plait_sf"/>
</dbReference>
<comment type="similarity">
    <text evidence="2 11">Belongs to the RRM NCBP2 family.</text>
</comment>
<keyword evidence="8 11" id="KW-0508">mRNA splicing</keyword>
<organism evidence="14">
    <name type="scientific">Guillardia theta (strain CCMP2712)</name>
    <name type="common">Cryptophyte</name>
    <dbReference type="NCBI Taxonomy" id="905079"/>
    <lineage>
        <taxon>Eukaryota</taxon>
        <taxon>Cryptophyceae</taxon>
        <taxon>Pyrenomonadales</taxon>
        <taxon>Geminigeraceae</taxon>
        <taxon>Guillardia</taxon>
    </lineage>
</organism>
<dbReference type="InterPro" id="IPR035979">
    <property type="entry name" value="RBD_domain_sf"/>
</dbReference>
<evidence type="ECO:0000313" key="15">
    <source>
        <dbReference type="EnsemblProtists" id="EKX43717"/>
    </source>
</evidence>
<keyword evidence="9 11" id="KW-0539">Nucleus</keyword>
<dbReference type="RefSeq" id="XP_005830697.1">
    <property type="nucleotide sequence ID" value="XM_005830640.1"/>
</dbReference>
<dbReference type="InterPro" id="IPR034148">
    <property type="entry name" value="NCBP2_RRM"/>
</dbReference>
<evidence type="ECO:0000256" key="1">
    <source>
        <dbReference type="ARBA" id="ARBA00004123"/>
    </source>
</evidence>
<comment type="subcellular location">
    <subcellularLocation>
        <location evidence="1 11">Nucleus</location>
    </subcellularLocation>
</comment>
<dbReference type="KEGG" id="gtt:GUITHDRAFT_153153"/>
<dbReference type="OMA" id="DIRRIIM"/>
<protein>
    <recommendedName>
        <fullName evidence="3 11">Nuclear cap-binding protein subunit 2</fullName>
    </recommendedName>
    <alternativeName>
        <fullName evidence="11">20 kDa nuclear cap-binding protein</fullName>
    </alternativeName>
</protein>
<dbReference type="SMART" id="SM00360">
    <property type="entry name" value="RRM"/>
    <property type="match status" value="1"/>
</dbReference>
<evidence type="ECO:0000256" key="3">
    <source>
        <dbReference type="ARBA" id="ARBA00019878"/>
    </source>
</evidence>
<evidence type="ECO:0000256" key="5">
    <source>
        <dbReference type="ARBA" id="ARBA00022664"/>
    </source>
</evidence>
<dbReference type="GO" id="GO:0000339">
    <property type="term" value="F:RNA cap binding"/>
    <property type="evidence" value="ECO:0007669"/>
    <property type="project" value="InterPro"/>
</dbReference>
<keyword evidence="5 11" id="KW-0507">mRNA processing</keyword>
<dbReference type="eggNOG" id="KOG0121">
    <property type="taxonomic scope" value="Eukaryota"/>
</dbReference>
<keyword evidence="16" id="KW-1185">Reference proteome</keyword>
<evidence type="ECO:0000256" key="6">
    <source>
        <dbReference type="ARBA" id="ARBA00022816"/>
    </source>
</evidence>
<keyword evidence="4" id="KW-0813">Transport</keyword>
<feature type="domain" description="RRM" evidence="13">
    <location>
        <begin position="33"/>
        <end position="111"/>
    </location>
</feature>
<evidence type="ECO:0000256" key="10">
    <source>
        <dbReference type="PROSITE-ProRule" id="PRU00176"/>
    </source>
</evidence>
<dbReference type="HOGENOM" id="CLU_070952_0_2_1"/>
<dbReference type="PANTHER" id="PTHR18847">
    <property type="entry name" value="20 KD NUCLEAR CAP BINDING PROTEIN"/>
    <property type="match status" value="1"/>
</dbReference>
<evidence type="ECO:0000256" key="4">
    <source>
        <dbReference type="ARBA" id="ARBA00022448"/>
    </source>
</evidence>
<dbReference type="AlphaFoldDB" id="L1J5W1"/>
<evidence type="ECO:0000256" key="7">
    <source>
        <dbReference type="ARBA" id="ARBA00022884"/>
    </source>
</evidence>
<evidence type="ECO:0000256" key="9">
    <source>
        <dbReference type="ARBA" id="ARBA00023242"/>
    </source>
</evidence>
<evidence type="ECO:0000259" key="13">
    <source>
        <dbReference type="PROSITE" id="PS50102"/>
    </source>
</evidence>
<evidence type="ECO:0000256" key="2">
    <source>
        <dbReference type="ARBA" id="ARBA00010725"/>
    </source>
</evidence>
<reference evidence="16" key="2">
    <citation type="submission" date="2012-11" db="EMBL/GenBank/DDBJ databases">
        <authorList>
            <person name="Kuo A."/>
            <person name="Curtis B.A."/>
            <person name="Tanifuji G."/>
            <person name="Burki F."/>
            <person name="Gruber A."/>
            <person name="Irimia M."/>
            <person name="Maruyama S."/>
            <person name="Arias M.C."/>
            <person name="Ball S.G."/>
            <person name="Gile G.H."/>
            <person name="Hirakawa Y."/>
            <person name="Hopkins J.F."/>
            <person name="Rensing S.A."/>
            <person name="Schmutz J."/>
            <person name="Symeonidi A."/>
            <person name="Elias M."/>
            <person name="Eveleigh R.J."/>
            <person name="Herman E.K."/>
            <person name="Klute M.J."/>
            <person name="Nakayama T."/>
            <person name="Obornik M."/>
            <person name="Reyes-Prieto A."/>
            <person name="Armbrust E.V."/>
            <person name="Aves S.J."/>
            <person name="Beiko R.G."/>
            <person name="Coutinho P."/>
            <person name="Dacks J.B."/>
            <person name="Durnford D.G."/>
            <person name="Fast N.M."/>
            <person name="Green B.R."/>
            <person name="Grisdale C."/>
            <person name="Hempe F."/>
            <person name="Henrissat B."/>
            <person name="Hoppner M.P."/>
            <person name="Ishida K.-I."/>
            <person name="Kim E."/>
            <person name="Koreny L."/>
            <person name="Kroth P.G."/>
            <person name="Liu Y."/>
            <person name="Malik S.-B."/>
            <person name="Maier U.G."/>
            <person name="McRose D."/>
            <person name="Mock T."/>
            <person name="Neilson J.A."/>
            <person name="Onodera N.T."/>
            <person name="Poole A.M."/>
            <person name="Pritham E.J."/>
            <person name="Richards T.A."/>
            <person name="Rocap G."/>
            <person name="Roy S.W."/>
            <person name="Sarai C."/>
            <person name="Schaack S."/>
            <person name="Shirato S."/>
            <person name="Slamovits C.H."/>
            <person name="Spencer D.F."/>
            <person name="Suzuki S."/>
            <person name="Worden A.Z."/>
            <person name="Zauner S."/>
            <person name="Barry K."/>
            <person name="Bell C."/>
            <person name="Bharti A.K."/>
            <person name="Crow J.A."/>
            <person name="Grimwood J."/>
            <person name="Kramer R."/>
            <person name="Lindquist E."/>
            <person name="Lucas S."/>
            <person name="Salamov A."/>
            <person name="McFadden G.I."/>
            <person name="Lane C.E."/>
            <person name="Keeling P.J."/>
            <person name="Gray M.W."/>
            <person name="Grigoriev I.V."/>
            <person name="Archibald J.M."/>
        </authorList>
    </citation>
    <scope>NUCLEOTIDE SEQUENCE</scope>
    <source>
        <strain evidence="16">CCMP2712</strain>
    </source>
</reference>
<dbReference type="SUPFAM" id="SSF54928">
    <property type="entry name" value="RNA-binding domain, RBD"/>
    <property type="match status" value="1"/>
</dbReference>
<evidence type="ECO:0000256" key="8">
    <source>
        <dbReference type="ARBA" id="ARBA00023187"/>
    </source>
</evidence>
<keyword evidence="6" id="KW-0509">mRNA transport</keyword>
<dbReference type="GO" id="GO:0006401">
    <property type="term" value="P:RNA catabolic process"/>
    <property type="evidence" value="ECO:0007669"/>
    <property type="project" value="UniProtKB-ARBA"/>
</dbReference>
<dbReference type="Proteomes" id="UP000011087">
    <property type="component" value="Unassembled WGS sequence"/>
</dbReference>
<dbReference type="STRING" id="905079.L1J5W1"/>
<evidence type="ECO:0000313" key="16">
    <source>
        <dbReference type="Proteomes" id="UP000011087"/>
    </source>
</evidence>
<dbReference type="PANTHER" id="PTHR18847:SF0">
    <property type="entry name" value="NUCLEAR CAP-BINDING PROTEIN SUBUNIT 2"/>
    <property type="match status" value="1"/>
</dbReference>
<dbReference type="Pfam" id="PF00076">
    <property type="entry name" value="RRM_1"/>
    <property type="match status" value="1"/>
</dbReference>
<dbReference type="GO" id="GO:0005846">
    <property type="term" value="C:nuclear cap binding complex"/>
    <property type="evidence" value="ECO:0007669"/>
    <property type="project" value="InterPro"/>
</dbReference>
<dbReference type="OrthoDB" id="201398at2759"/>
<keyword evidence="7 10" id="KW-0694">RNA-binding</keyword>
<name>L1J5W1_GUITC</name>
<dbReference type="PROSITE" id="PS50102">
    <property type="entry name" value="RRM"/>
    <property type="match status" value="1"/>
</dbReference>
<feature type="region of interest" description="Disordered" evidence="12">
    <location>
        <begin position="159"/>
        <end position="230"/>
    </location>
</feature>
<dbReference type="FunFam" id="3.30.70.330:FF:000538">
    <property type="entry name" value="Nuclear cap-binding protein subunit 2"/>
    <property type="match status" value="1"/>
</dbReference>
<proteinExistence type="inferred from homology"/>
<sequence>MADLYCQYERTPYFDRHSGMTYEEYHQAIEKSTCLYIGNLSYFTTEAQIYEFFSRCGEVKRVIMGLDRFQKTPCGFCFVEYYTEEDTEASIRYLNGLKLDDRPIRLDRDPGFVEGRQYGRGKSGGQVRDEYRLDFDLGRGGFGRVCQVAGAVDIEAAQSASRRSGGIYASGGVSSRNEELDKRFKNRDLTRDRDEDDKSGRKRNRESGDENDEEARARRRRGRGEDSDSD</sequence>
<dbReference type="InterPro" id="IPR027157">
    <property type="entry name" value="NCBP2"/>
</dbReference>
<dbReference type="EnsemblProtists" id="EKX43717">
    <property type="protein sequence ID" value="EKX43717"/>
    <property type="gene ID" value="GUITHDRAFT_153153"/>
</dbReference>
<evidence type="ECO:0000256" key="12">
    <source>
        <dbReference type="SAM" id="MobiDB-lite"/>
    </source>
</evidence>
<dbReference type="Gene3D" id="3.30.70.330">
    <property type="match status" value="1"/>
</dbReference>
<accession>L1J5W1</accession>
<gene>
    <name evidence="14" type="ORF">GUITHDRAFT_153153</name>
</gene>
<dbReference type="GeneID" id="17300493"/>
<dbReference type="EMBL" id="JH993008">
    <property type="protein sequence ID" value="EKX43717.1"/>
    <property type="molecule type" value="Genomic_DNA"/>
</dbReference>
<dbReference type="CDD" id="cd12240">
    <property type="entry name" value="RRM_NCBP2"/>
    <property type="match status" value="1"/>
</dbReference>
<dbReference type="PaxDb" id="55529-EKX43717"/>
<evidence type="ECO:0000313" key="14">
    <source>
        <dbReference type="EMBL" id="EKX43717.1"/>
    </source>
</evidence>
<evidence type="ECO:0000256" key="11">
    <source>
        <dbReference type="RuleBase" id="RU364036"/>
    </source>
</evidence>
<reference evidence="14 16" key="1">
    <citation type="journal article" date="2012" name="Nature">
        <title>Algal genomes reveal evolutionary mosaicism and the fate of nucleomorphs.</title>
        <authorList>
            <consortium name="DOE Joint Genome Institute"/>
            <person name="Curtis B.A."/>
            <person name="Tanifuji G."/>
            <person name="Burki F."/>
            <person name="Gruber A."/>
            <person name="Irimia M."/>
            <person name="Maruyama S."/>
            <person name="Arias M.C."/>
            <person name="Ball S.G."/>
            <person name="Gile G.H."/>
            <person name="Hirakawa Y."/>
            <person name="Hopkins J.F."/>
            <person name="Kuo A."/>
            <person name="Rensing S.A."/>
            <person name="Schmutz J."/>
            <person name="Symeonidi A."/>
            <person name="Elias M."/>
            <person name="Eveleigh R.J."/>
            <person name="Herman E.K."/>
            <person name="Klute M.J."/>
            <person name="Nakayama T."/>
            <person name="Obornik M."/>
            <person name="Reyes-Prieto A."/>
            <person name="Armbrust E.V."/>
            <person name="Aves S.J."/>
            <person name="Beiko R.G."/>
            <person name="Coutinho P."/>
            <person name="Dacks J.B."/>
            <person name="Durnford D.G."/>
            <person name="Fast N.M."/>
            <person name="Green B.R."/>
            <person name="Grisdale C.J."/>
            <person name="Hempel F."/>
            <person name="Henrissat B."/>
            <person name="Hoppner M.P."/>
            <person name="Ishida K."/>
            <person name="Kim E."/>
            <person name="Koreny L."/>
            <person name="Kroth P.G."/>
            <person name="Liu Y."/>
            <person name="Malik S.B."/>
            <person name="Maier U.G."/>
            <person name="McRose D."/>
            <person name="Mock T."/>
            <person name="Neilson J.A."/>
            <person name="Onodera N.T."/>
            <person name="Poole A.M."/>
            <person name="Pritham E.J."/>
            <person name="Richards T.A."/>
            <person name="Rocap G."/>
            <person name="Roy S.W."/>
            <person name="Sarai C."/>
            <person name="Schaack S."/>
            <person name="Shirato S."/>
            <person name="Slamovits C.H."/>
            <person name="Spencer D.F."/>
            <person name="Suzuki S."/>
            <person name="Worden A.Z."/>
            <person name="Zauner S."/>
            <person name="Barry K."/>
            <person name="Bell C."/>
            <person name="Bharti A.K."/>
            <person name="Crow J.A."/>
            <person name="Grimwood J."/>
            <person name="Kramer R."/>
            <person name="Lindquist E."/>
            <person name="Lucas S."/>
            <person name="Salamov A."/>
            <person name="McFadden G.I."/>
            <person name="Lane C.E."/>
            <person name="Keeling P.J."/>
            <person name="Gray M.W."/>
            <person name="Grigoriev I.V."/>
            <person name="Archibald J.M."/>
        </authorList>
    </citation>
    <scope>NUCLEOTIDE SEQUENCE</scope>
    <source>
        <strain evidence="14 16">CCMP2712</strain>
    </source>
</reference>
<dbReference type="GO" id="GO:0045292">
    <property type="term" value="P:mRNA cis splicing, via spliceosome"/>
    <property type="evidence" value="ECO:0007669"/>
    <property type="project" value="InterPro"/>
</dbReference>
<dbReference type="InterPro" id="IPR000504">
    <property type="entry name" value="RRM_dom"/>
</dbReference>
<dbReference type="GO" id="GO:0005634">
    <property type="term" value="C:nucleus"/>
    <property type="evidence" value="ECO:0007669"/>
    <property type="project" value="UniProtKB-SubCell"/>
</dbReference>
<feature type="compositionally biased region" description="Basic and acidic residues" evidence="12">
    <location>
        <begin position="176"/>
        <end position="199"/>
    </location>
</feature>
<reference evidence="15" key="3">
    <citation type="submission" date="2015-06" db="UniProtKB">
        <authorList>
            <consortium name="EnsemblProtists"/>
        </authorList>
    </citation>
    <scope>IDENTIFICATION</scope>
</reference>